<organism evidence="1 2">
    <name type="scientific">Xanthomonas vesicatoria ATCC 35937</name>
    <dbReference type="NCBI Taxonomy" id="925775"/>
    <lineage>
        <taxon>Bacteria</taxon>
        <taxon>Pseudomonadati</taxon>
        <taxon>Pseudomonadota</taxon>
        <taxon>Gammaproteobacteria</taxon>
        <taxon>Lysobacterales</taxon>
        <taxon>Lysobacteraceae</taxon>
        <taxon>Xanthomonas</taxon>
    </lineage>
</organism>
<dbReference type="AlphaFoldDB" id="F0BE81"/>
<accession>F0BE81</accession>
<comment type="caution">
    <text evidence="1">The sequence shown here is derived from an EMBL/GenBank/DDBJ whole genome shotgun (WGS) entry which is preliminary data.</text>
</comment>
<sequence length="136" mass="15519">MFRLEYLGDLIQRRIARDAACHLLIGNCFVLLRPISATSDTNIRPLIIKNLTPNQCVTERCCSFAAEHVTHISLFGRIIRRLSEPVMTNFMRERCGESPALADRILVNHDLLVRHYVSTPACITPHNAYAITFELR</sequence>
<dbReference type="EMBL" id="AEQV01000082">
    <property type="protein sequence ID" value="EGD09176.1"/>
    <property type="molecule type" value="Genomic_DNA"/>
</dbReference>
<protein>
    <submittedName>
        <fullName evidence="1">Uncharacterized protein</fullName>
    </submittedName>
</protein>
<name>F0BE81_9XANT</name>
<gene>
    <name evidence="1" type="ORF">XVE_2508</name>
</gene>
<evidence type="ECO:0000313" key="2">
    <source>
        <dbReference type="Proteomes" id="UP000003299"/>
    </source>
</evidence>
<reference evidence="1 2" key="1">
    <citation type="journal article" date="2011" name="BMC Genomics">
        <title>Comparative genomics reveals diversity among xanthomonads infecting tomato and pepper.</title>
        <authorList>
            <person name="Potnis N."/>
            <person name="Krasileva K."/>
            <person name="Chow V."/>
            <person name="Almeida N.F."/>
            <person name="Patil P.B."/>
            <person name="Ryan R.P."/>
            <person name="Sharlach M."/>
            <person name="Behlau F."/>
            <person name="Dow J.M."/>
            <person name="Momol M.T."/>
            <person name="White F.F."/>
            <person name="Preston J.F."/>
            <person name="Vinatzer B.A."/>
            <person name="Koebnik R."/>
            <person name="Setubal J.C."/>
            <person name="Norman D.J."/>
            <person name="Staskawicz B.J."/>
            <person name="Jones J.B."/>
        </authorList>
    </citation>
    <scope>NUCLEOTIDE SEQUENCE [LARGE SCALE GENOMIC DNA]</scope>
    <source>
        <strain evidence="1 2">ATCC 35937</strain>
    </source>
</reference>
<proteinExistence type="predicted"/>
<evidence type="ECO:0000313" key="1">
    <source>
        <dbReference type="EMBL" id="EGD09176.1"/>
    </source>
</evidence>
<dbReference type="Proteomes" id="UP000003299">
    <property type="component" value="Unassembled WGS sequence"/>
</dbReference>